<evidence type="ECO:0000313" key="12">
    <source>
        <dbReference type="Proteomes" id="UP000708148"/>
    </source>
</evidence>
<feature type="transmembrane region" description="Helical" evidence="9">
    <location>
        <begin position="314"/>
        <end position="331"/>
    </location>
</feature>
<protein>
    <submittedName>
        <fullName evidence="11">Uncharacterized protein</fullName>
    </submittedName>
</protein>
<name>A0A8S1JAB1_9CHLO</name>
<proteinExistence type="inferred from homology"/>
<dbReference type="InterPro" id="IPR021149">
    <property type="entry name" value="OligosaccharylTrfase_OST3/OST6"/>
</dbReference>
<dbReference type="AlphaFoldDB" id="A0A8S1JAB1"/>
<dbReference type="Gene3D" id="3.40.30.10">
    <property type="entry name" value="Glutaredoxin"/>
    <property type="match status" value="1"/>
</dbReference>
<keyword evidence="7 9" id="KW-1133">Transmembrane helix</keyword>
<comment type="similarity">
    <text evidence="3">Belongs to the OST3/OST6 family.</text>
</comment>
<dbReference type="PANTHER" id="PTHR12692:SF0">
    <property type="entry name" value="GH11935P"/>
    <property type="match status" value="1"/>
</dbReference>
<accession>A0A8S1JAB1</accession>
<dbReference type="GO" id="GO:0018279">
    <property type="term" value="P:protein N-linked glycosylation via asparagine"/>
    <property type="evidence" value="ECO:0007669"/>
    <property type="project" value="TreeGrafter"/>
</dbReference>
<feature type="transmembrane region" description="Helical" evidence="9">
    <location>
        <begin position="282"/>
        <end position="302"/>
    </location>
</feature>
<evidence type="ECO:0000256" key="1">
    <source>
        <dbReference type="ARBA" id="ARBA00002791"/>
    </source>
</evidence>
<evidence type="ECO:0000256" key="2">
    <source>
        <dbReference type="ARBA" id="ARBA00004477"/>
    </source>
</evidence>
<feature type="chain" id="PRO_5035892183" evidence="10">
    <location>
        <begin position="27"/>
        <end position="347"/>
    </location>
</feature>
<comment type="caution">
    <text evidence="11">The sequence shown here is derived from an EMBL/GenBank/DDBJ whole genome shotgun (WGS) entry which is preliminary data.</text>
</comment>
<keyword evidence="5 10" id="KW-0732">Signal</keyword>
<dbReference type="Proteomes" id="UP000708148">
    <property type="component" value="Unassembled WGS sequence"/>
</dbReference>
<dbReference type="PROSITE" id="PS51257">
    <property type="entry name" value="PROKAR_LIPOPROTEIN"/>
    <property type="match status" value="1"/>
</dbReference>
<organism evidence="11 12">
    <name type="scientific">Ostreobium quekettii</name>
    <dbReference type="NCBI Taxonomy" id="121088"/>
    <lineage>
        <taxon>Eukaryota</taxon>
        <taxon>Viridiplantae</taxon>
        <taxon>Chlorophyta</taxon>
        <taxon>core chlorophytes</taxon>
        <taxon>Ulvophyceae</taxon>
        <taxon>TCBD clade</taxon>
        <taxon>Bryopsidales</taxon>
        <taxon>Ostreobineae</taxon>
        <taxon>Ostreobiaceae</taxon>
        <taxon>Ostreobium</taxon>
    </lineage>
</organism>
<evidence type="ECO:0000256" key="7">
    <source>
        <dbReference type="ARBA" id="ARBA00022989"/>
    </source>
</evidence>
<evidence type="ECO:0000256" key="8">
    <source>
        <dbReference type="ARBA" id="ARBA00023136"/>
    </source>
</evidence>
<keyword evidence="8 9" id="KW-0472">Membrane</keyword>
<evidence type="ECO:0000256" key="4">
    <source>
        <dbReference type="ARBA" id="ARBA00022692"/>
    </source>
</evidence>
<evidence type="ECO:0000256" key="5">
    <source>
        <dbReference type="ARBA" id="ARBA00022729"/>
    </source>
</evidence>
<dbReference type="Pfam" id="PF04756">
    <property type="entry name" value="OST3_OST6"/>
    <property type="match status" value="1"/>
</dbReference>
<keyword evidence="12" id="KW-1185">Reference proteome</keyword>
<keyword evidence="6" id="KW-0256">Endoplasmic reticulum</keyword>
<dbReference type="GO" id="GO:0008250">
    <property type="term" value="C:oligosaccharyltransferase complex"/>
    <property type="evidence" value="ECO:0007669"/>
    <property type="project" value="TreeGrafter"/>
</dbReference>
<evidence type="ECO:0000313" key="11">
    <source>
        <dbReference type="EMBL" id="CAD7704795.1"/>
    </source>
</evidence>
<sequence length="347" mass="38074">MASAPVRRLPAALALLLVAALACASGDGDPDAEEVAGLLRLQRSSSDGVIHFSPTLFAKYATSARRPYSLVFMLTARHLMDKPSLKLKQLRAEFGLAASAYRGQHGAGDAAGRVFFAEMEFRESKEIFERLGADSLPFIFHVAPGFAVGRSGPIGVPEGDRMSMKDHPKYPWPAEAIAEFVAAKTGLGVDEIERRSILQSPFFGILALVTLFAGAGVAYRLYYMSWVRHPLIYLSGTLAVCWFATSGGMFNIIRNVPFALPKPDGKVEYFYPGHSQQLGAEGFVMGTLYLLFAGATVAMTYGVPMLESKNGRRAAFYTAVMVAFLTLRQVVQNYQWKTGYHIRQYVF</sequence>
<dbReference type="EMBL" id="CAJHUC010002955">
    <property type="protein sequence ID" value="CAD7704795.1"/>
    <property type="molecule type" value="Genomic_DNA"/>
</dbReference>
<evidence type="ECO:0000256" key="6">
    <source>
        <dbReference type="ARBA" id="ARBA00022824"/>
    </source>
</evidence>
<keyword evidence="4 9" id="KW-0812">Transmembrane</keyword>
<feature type="signal peptide" evidence="10">
    <location>
        <begin position="1"/>
        <end position="26"/>
    </location>
</feature>
<dbReference type="OrthoDB" id="67566at2759"/>
<evidence type="ECO:0000256" key="10">
    <source>
        <dbReference type="SAM" id="SignalP"/>
    </source>
</evidence>
<evidence type="ECO:0000256" key="3">
    <source>
        <dbReference type="ARBA" id="ARBA00009561"/>
    </source>
</evidence>
<dbReference type="PANTHER" id="PTHR12692">
    <property type="entry name" value="DOLICHYL-DIPHOSPHOOLIGOSACCHARIDE--PROTEIN GLYCOSYLTRANSFERASE-RELATED"/>
    <property type="match status" value="1"/>
</dbReference>
<reference evidence="11" key="1">
    <citation type="submission" date="2020-12" db="EMBL/GenBank/DDBJ databases">
        <authorList>
            <person name="Iha C."/>
        </authorList>
    </citation>
    <scope>NUCLEOTIDE SEQUENCE</scope>
</reference>
<feature type="transmembrane region" description="Helical" evidence="9">
    <location>
        <begin position="202"/>
        <end position="219"/>
    </location>
</feature>
<feature type="transmembrane region" description="Helical" evidence="9">
    <location>
        <begin position="231"/>
        <end position="253"/>
    </location>
</feature>
<gene>
    <name evidence="11" type="ORF">OSTQU699_LOCUS10150</name>
</gene>
<comment type="function">
    <text evidence="1">Subunit of the oligosaccharyl transferase (OST) complex that catalyzes the initial transfer of a defined glycan (Glc(3)Man(9)GlcNAc(2) in eukaryotes) from the lipid carrier dolichol-pyrophosphate to an asparagine residue within an Asn-X-Ser/Thr consensus motif in nascent polypeptide chains, the first step in protein N-glycosylation. N-glycosylation occurs cotranslationally and the complex associates with the Sec61 complex at the channel-forming translocon complex that mediates protein translocation across the endoplasmic reticulum (ER). All subunits are required for a maximal enzyme activity.</text>
</comment>
<evidence type="ECO:0000256" key="9">
    <source>
        <dbReference type="SAM" id="Phobius"/>
    </source>
</evidence>
<comment type="subcellular location">
    <subcellularLocation>
        <location evidence="2">Endoplasmic reticulum membrane</location>
        <topology evidence="2">Multi-pass membrane protein</topology>
    </subcellularLocation>
</comment>